<accession>A0ABN7WWI5</accession>
<keyword evidence="2" id="KW-1185">Reference proteome</keyword>
<organism evidence="1 2">
    <name type="scientific">Gigaspora margarita</name>
    <dbReference type="NCBI Taxonomy" id="4874"/>
    <lineage>
        <taxon>Eukaryota</taxon>
        <taxon>Fungi</taxon>
        <taxon>Fungi incertae sedis</taxon>
        <taxon>Mucoromycota</taxon>
        <taxon>Glomeromycotina</taxon>
        <taxon>Glomeromycetes</taxon>
        <taxon>Diversisporales</taxon>
        <taxon>Gigasporaceae</taxon>
        <taxon>Gigaspora</taxon>
    </lineage>
</organism>
<evidence type="ECO:0000313" key="2">
    <source>
        <dbReference type="Proteomes" id="UP000789901"/>
    </source>
</evidence>
<feature type="non-terminal residue" evidence="1">
    <location>
        <position position="1"/>
    </location>
</feature>
<evidence type="ECO:0000313" key="1">
    <source>
        <dbReference type="EMBL" id="CAG8841612.1"/>
    </source>
</evidence>
<dbReference type="Proteomes" id="UP000789901">
    <property type="component" value="Unassembled WGS sequence"/>
</dbReference>
<protein>
    <submittedName>
        <fullName evidence="1">38857_t:CDS:1</fullName>
    </submittedName>
</protein>
<reference evidence="1 2" key="1">
    <citation type="submission" date="2021-06" db="EMBL/GenBank/DDBJ databases">
        <authorList>
            <person name="Kallberg Y."/>
            <person name="Tangrot J."/>
            <person name="Rosling A."/>
        </authorList>
    </citation>
    <scope>NUCLEOTIDE SEQUENCE [LARGE SCALE GENOMIC DNA]</scope>
    <source>
        <strain evidence="1 2">120-4 pot B 10/14</strain>
    </source>
</reference>
<comment type="caution">
    <text evidence="1">The sequence shown here is derived from an EMBL/GenBank/DDBJ whole genome shotgun (WGS) entry which is preliminary data.</text>
</comment>
<dbReference type="EMBL" id="CAJVQB010066323">
    <property type="protein sequence ID" value="CAG8841612.1"/>
    <property type="molecule type" value="Genomic_DNA"/>
</dbReference>
<feature type="non-terminal residue" evidence="1">
    <location>
        <position position="69"/>
    </location>
</feature>
<proteinExistence type="predicted"/>
<name>A0ABN7WWI5_GIGMA</name>
<sequence>TDYGYKDYNDYEDEVYGYDDYTLYSETSLEINASSLSILEEPNIVIFESNAASPSIPETDTILSKKLSP</sequence>
<gene>
    <name evidence="1" type="ORF">GMARGA_LOCUS35522</name>
</gene>